<evidence type="ECO:0000313" key="9">
    <source>
        <dbReference type="Proteomes" id="UP001139354"/>
    </source>
</evidence>
<keyword evidence="6" id="KW-1133">Transmembrane helix</keyword>
<sequence>MLVLSTPLAAAADADDYTPTDPATPSLAGSSAVGECDRDVPWIFFEVALTDPDKQVTSNEAKLVLTNGTETATLPLGPLVDGTLKGRVLWPGASIDSSGNANGWPGWAFENGVWVETDGNFRWTRGAITATIEVNPSVVVPLSYPPATPVCDANPPQSGSAAALPATGMAAAILPITVFGLLAAAAGVILLLRRRSARH</sequence>
<dbReference type="Proteomes" id="UP001139354">
    <property type="component" value="Unassembled WGS sequence"/>
</dbReference>
<accession>A0A9X1LUS7</accession>
<keyword evidence="6" id="KW-0812">Transmembrane</keyword>
<dbReference type="AlphaFoldDB" id="A0A9X1LUS7"/>
<gene>
    <name evidence="8" type="ORF">KEC57_08415</name>
</gene>
<protein>
    <submittedName>
        <fullName evidence="8">LPXTG cell wall anchor domain-containing protein</fullName>
    </submittedName>
</protein>
<keyword evidence="9" id="KW-1185">Reference proteome</keyword>
<feature type="domain" description="Gram-positive cocci surface proteins LPxTG" evidence="7">
    <location>
        <begin position="164"/>
        <end position="199"/>
    </location>
</feature>
<dbReference type="PROSITE" id="PS50847">
    <property type="entry name" value="GRAM_POS_ANCHORING"/>
    <property type="match status" value="1"/>
</dbReference>
<evidence type="ECO:0000313" key="8">
    <source>
        <dbReference type="EMBL" id="MCC2032207.1"/>
    </source>
</evidence>
<evidence type="ECO:0000256" key="4">
    <source>
        <dbReference type="ARBA" id="ARBA00023088"/>
    </source>
</evidence>
<keyword evidence="2" id="KW-0964">Secreted</keyword>
<proteinExistence type="predicted"/>
<comment type="caution">
    <text evidence="8">The sequence shown here is derived from an EMBL/GenBank/DDBJ whole genome shotgun (WGS) entry which is preliminary data.</text>
</comment>
<keyword evidence="4" id="KW-0572">Peptidoglycan-anchor</keyword>
<keyword evidence="6" id="KW-0472">Membrane</keyword>
<dbReference type="EMBL" id="JAGTTN010000002">
    <property type="protein sequence ID" value="MCC2032207.1"/>
    <property type="molecule type" value="Genomic_DNA"/>
</dbReference>
<dbReference type="NCBIfam" id="TIGR01167">
    <property type="entry name" value="LPXTG_anchor"/>
    <property type="match status" value="1"/>
</dbReference>
<organism evidence="8 9">
    <name type="scientific">Microbacterium allomyrinae</name>
    <dbReference type="NCBI Taxonomy" id="2830666"/>
    <lineage>
        <taxon>Bacteria</taxon>
        <taxon>Bacillati</taxon>
        <taxon>Actinomycetota</taxon>
        <taxon>Actinomycetes</taxon>
        <taxon>Micrococcales</taxon>
        <taxon>Microbacteriaceae</taxon>
        <taxon>Microbacterium</taxon>
    </lineage>
</organism>
<evidence type="ECO:0000256" key="5">
    <source>
        <dbReference type="SAM" id="MobiDB-lite"/>
    </source>
</evidence>
<dbReference type="Pfam" id="PF00746">
    <property type="entry name" value="Gram_pos_anchor"/>
    <property type="match status" value="1"/>
</dbReference>
<keyword evidence="1" id="KW-0134">Cell wall</keyword>
<evidence type="ECO:0000259" key="7">
    <source>
        <dbReference type="PROSITE" id="PS50847"/>
    </source>
</evidence>
<reference evidence="8" key="1">
    <citation type="submission" date="2021-04" db="EMBL/GenBank/DDBJ databases">
        <title>Microbacterium tenobrionis sp. nov. and Microbacterium allomyrinae sp. nov., isolated from larvae of Tenobrio molitor and Allomyrina dichotoma, respectively.</title>
        <authorList>
            <person name="Lee S.D."/>
        </authorList>
    </citation>
    <scope>NUCLEOTIDE SEQUENCE</scope>
    <source>
        <strain evidence="8">BWT-G7</strain>
    </source>
</reference>
<name>A0A9X1LUS7_9MICO</name>
<evidence type="ECO:0000256" key="6">
    <source>
        <dbReference type="SAM" id="Phobius"/>
    </source>
</evidence>
<feature type="transmembrane region" description="Helical" evidence="6">
    <location>
        <begin position="169"/>
        <end position="192"/>
    </location>
</feature>
<feature type="region of interest" description="Disordered" evidence="5">
    <location>
        <begin position="13"/>
        <end position="32"/>
    </location>
</feature>
<evidence type="ECO:0000256" key="2">
    <source>
        <dbReference type="ARBA" id="ARBA00022525"/>
    </source>
</evidence>
<evidence type="ECO:0000256" key="1">
    <source>
        <dbReference type="ARBA" id="ARBA00022512"/>
    </source>
</evidence>
<dbReference type="InterPro" id="IPR019931">
    <property type="entry name" value="LPXTG_anchor"/>
</dbReference>
<evidence type="ECO:0000256" key="3">
    <source>
        <dbReference type="ARBA" id="ARBA00022729"/>
    </source>
</evidence>
<keyword evidence="3" id="KW-0732">Signal</keyword>